<dbReference type="CDD" id="cd07264">
    <property type="entry name" value="VOC_like"/>
    <property type="match status" value="1"/>
</dbReference>
<dbReference type="InterPro" id="IPR050383">
    <property type="entry name" value="GlyoxalaseI/FosfomycinResist"/>
</dbReference>
<dbReference type="Proteomes" id="UP000199229">
    <property type="component" value="Unassembled WGS sequence"/>
</dbReference>
<evidence type="ECO:0000313" key="3">
    <source>
        <dbReference type="Proteomes" id="UP000199229"/>
    </source>
</evidence>
<dbReference type="EMBL" id="FOPM01000011">
    <property type="protein sequence ID" value="SFG79585.1"/>
    <property type="molecule type" value="Genomic_DNA"/>
</dbReference>
<evidence type="ECO:0000259" key="1">
    <source>
        <dbReference type="PROSITE" id="PS51819"/>
    </source>
</evidence>
<organism evidence="2 3">
    <name type="scientific">Methylobacterium gossipiicola</name>
    <dbReference type="NCBI Taxonomy" id="582675"/>
    <lineage>
        <taxon>Bacteria</taxon>
        <taxon>Pseudomonadati</taxon>
        <taxon>Pseudomonadota</taxon>
        <taxon>Alphaproteobacteria</taxon>
        <taxon>Hyphomicrobiales</taxon>
        <taxon>Methylobacteriaceae</taxon>
        <taxon>Methylobacterium</taxon>
    </lineage>
</organism>
<dbReference type="PANTHER" id="PTHR21366">
    <property type="entry name" value="GLYOXALASE FAMILY PROTEIN"/>
    <property type="match status" value="1"/>
</dbReference>
<sequence length="132" mass="14175">MCGMKLGYTIIYVADVLATIDFYERAFGLKRRFVHESNLYAELDTGETVLAFAGEPMAEMNGLAIRPNRTGDIASGFEIALVTNDPQKAYEKAVGAGANGVSPPAEKPWGQIVAYVRDIDGCLIEICSPVAG</sequence>
<accession>A0A1I2UQW5</accession>
<dbReference type="InterPro" id="IPR004360">
    <property type="entry name" value="Glyas_Fos-R_dOase_dom"/>
</dbReference>
<keyword evidence="3" id="KW-1185">Reference proteome</keyword>
<dbReference type="Gene3D" id="3.10.180.10">
    <property type="entry name" value="2,3-Dihydroxybiphenyl 1,2-Dioxygenase, domain 1"/>
    <property type="match status" value="1"/>
</dbReference>
<evidence type="ECO:0000313" key="2">
    <source>
        <dbReference type="EMBL" id="SFG79585.1"/>
    </source>
</evidence>
<gene>
    <name evidence="2" type="ORF">SAMN05192565_111114</name>
</gene>
<name>A0A1I2UQW5_9HYPH</name>
<dbReference type="STRING" id="582675.SAMN05192565_111114"/>
<dbReference type="InterPro" id="IPR029068">
    <property type="entry name" value="Glyas_Bleomycin-R_OHBP_Dase"/>
</dbReference>
<protein>
    <submittedName>
        <fullName evidence="2">Uncharacterized conserved protein PhnB, glyoxalase superfamily</fullName>
    </submittedName>
</protein>
<proteinExistence type="predicted"/>
<dbReference type="AlphaFoldDB" id="A0A1I2UQW5"/>
<dbReference type="InterPro" id="IPR037523">
    <property type="entry name" value="VOC_core"/>
</dbReference>
<dbReference type="SUPFAM" id="SSF54593">
    <property type="entry name" value="Glyoxalase/Bleomycin resistance protein/Dihydroxybiphenyl dioxygenase"/>
    <property type="match status" value="1"/>
</dbReference>
<reference evidence="3" key="1">
    <citation type="submission" date="2016-10" db="EMBL/GenBank/DDBJ databases">
        <authorList>
            <person name="Varghese N."/>
            <person name="Submissions S."/>
        </authorList>
    </citation>
    <scope>NUCLEOTIDE SEQUENCE [LARGE SCALE GENOMIC DNA]</scope>
    <source>
        <strain evidence="3">Gh-105</strain>
    </source>
</reference>
<dbReference type="Pfam" id="PF00903">
    <property type="entry name" value="Glyoxalase"/>
    <property type="match status" value="1"/>
</dbReference>
<dbReference type="PROSITE" id="PS51819">
    <property type="entry name" value="VOC"/>
    <property type="match status" value="1"/>
</dbReference>
<feature type="domain" description="VOC" evidence="1">
    <location>
        <begin position="5"/>
        <end position="129"/>
    </location>
</feature>
<dbReference type="PANTHER" id="PTHR21366:SF22">
    <property type="entry name" value="VOC DOMAIN-CONTAINING PROTEIN"/>
    <property type="match status" value="1"/>
</dbReference>